<evidence type="ECO:0008006" key="3">
    <source>
        <dbReference type="Google" id="ProtNLM"/>
    </source>
</evidence>
<proteinExistence type="predicted"/>
<evidence type="ECO:0000313" key="2">
    <source>
        <dbReference type="Proteomes" id="UP000253104"/>
    </source>
</evidence>
<dbReference type="OrthoDB" id="12147at2"/>
<dbReference type="EMBL" id="CP024904">
    <property type="protein sequence ID" value="AXF25351.1"/>
    <property type="molecule type" value="Genomic_DNA"/>
</dbReference>
<evidence type="ECO:0000313" key="1">
    <source>
        <dbReference type="EMBL" id="AXF25351.1"/>
    </source>
</evidence>
<name>A0A2Z5N6Z9_BURPY</name>
<accession>A0A2Z5N6Z9</accession>
<dbReference type="Gene3D" id="2.160.20.80">
    <property type="entry name" value="E3 ubiquitin-protein ligase SopA"/>
    <property type="match status" value="1"/>
</dbReference>
<protein>
    <recommendedName>
        <fullName evidence="3">Pentapeptide repeat-containing protein</fullName>
    </recommendedName>
</protein>
<dbReference type="InterPro" id="IPR001646">
    <property type="entry name" value="5peptide_repeat"/>
</dbReference>
<organism evidence="1 2">
    <name type="scientific">Burkholderia pyrrocinia</name>
    <name type="common">Pseudomonas pyrrocinia</name>
    <dbReference type="NCBI Taxonomy" id="60550"/>
    <lineage>
        <taxon>Bacteria</taxon>
        <taxon>Pseudomonadati</taxon>
        <taxon>Pseudomonadota</taxon>
        <taxon>Betaproteobacteria</taxon>
        <taxon>Burkholderiales</taxon>
        <taxon>Burkholderiaceae</taxon>
        <taxon>Burkholderia</taxon>
        <taxon>Burkholderia cepacia complex</taxon>
    </lineage>
</organism>
<dbReference type="Proteomes" id="UP000253104">
    <property type="component" value="Chromosome mHSR5_C"/>
</dbReference>
<dbReference type="SUPFAM" id="SSF141571">
    <property type="entry name" value="Pentapeptide repeat-like"/>
    <property type="match status" value="1"/>
</dbReference>
<dbReference type="Pfam" id="PF00805">
    <property type="entry name" value="Pentapeptide"/>
    <property type="match status" value="1"/>
</dbReference>
<sequence>MQPEPRSRICWRGCRQWFDWGFRFHDSLLVGASLRGLSFRKQTLEALNFSDADLSDYDFLDAVFDGGSLGNARLLNTRFDGADLRSVDLSGLRLSDVLLHLKGAILAVDQAVMLIGNCGVRVM</sequence>
<dbReference type="AlphaFoldDB" id="A0A2Z5N6Z9"/>
<gene>
    <name evidence="1" type="ORF">CUJ89_33230</name>
</gene>
<reference evidence="1 2" key="1">
    <citation type="journal article" date="2018" name="ISME J.">
        <title>Involvement of Burkholderiaceae and sulfurous volatiles in disease-suppressive soils.</title>
        <authorList>
            <person name="Carrion V.J."/>
            <person name="Cordovez V."/>
            <person name="Tyc O."/>
            <person name="Etalo D.W."/>
            <person name="de Bruijn I."/>
            <person name="de Jager V.C."/>
            <person name="Medema M.H."/>
            <person name="Eberl L."/>
            <person name="Raaijmakers J.M."/>
        </authorList>
    </citation>
    <scope>NUCLEOTIDE SEQUENCE [LARGE SCALE GENOMIC DNA]</scope>
    <source>
        <strain evidence="2">mHSR5</strain>
    </source>
</reference>